<evidence type="ECO:0000313" key="2">
    <source>
        <dbReference type="Proteomes" id="UP000030013"/>
    </source>
</evidence>
<sequence>MDPIDALLLDLGNALVELFRINRGAIHGIYQGSHEAALFEAQGGMIGPGGFNHLQSVIDSAAAIQTRQDAANLALNRINGVDPVLGPRVRALCQPVLDLGQRYLDAAAQTRNAAAVLQQTNATRLQGVVVGQGGLGPEIVRSEQALVSNQLTAMAQQLEARGIEPRLIPQAQSALQSTLNAIKQLPIDGREAAHKLGVVLASIRLLVRQTAVRAAIIGRARLLAVLLGIEQALVAFGSRLTTPILIDMRVIHQTLGISGPEA</sequence>
<comment type="caution">
    <text evidence="1">The sequence shown here is derived from an EMBL/GenBank/DDBJ whole genome shotgun (WGS) entry which is preliminary data.</text>
</comment>
<dbReference type="STRING" id="1385519.N801_19535"/>
<protein>
    <submittedName>
        <fullName evidence="1">Uncharacterized protein</fullName>
    </submittedName>
</protein>
<dbReference type="AlphaFoldDB" id="A0A0A0JR71"/>
<keyword evidence="2" id="KW-1185">Reference proteome</keyword>
<dbReference type="eggNOG" id="ENOG5031ZNK">
    <property type="taxonomic scope" value="Bacteria"/>
</dbReference>
<proteinExistence type="predicted"/>
<dbReference type="OrthoDB" id="9951579at2"/>
<evidence type="ECO:0000313" key="1">
    <source>
        <dbReference type="EMBL" id="KGN39708.1"/>
    </source>
</evidence>
<dbReference type="RefSeq" id="WP_035940454.1">
    <property type="nucleotide sequence ID" value="NZ_AVPL01000077.1"/>
</dbReference>
<gene>
    <name evidence="1" type="ORF">N801_19535</name>
</gene>
<accession>A0A0A0JR71</accession>
<name>A0A0A0JR71_9MICO</name>
<organism evidence="1 2">
    <name type="scientific">Knoellia aerolata DSM 18566</name>
    <dbReference type="NCBI Taxonomy" id="1385519"/>
    <lineage>
        <taxon>Bacteria</taxon>
        <taxon>Bacillati</taxon>
        <taxon>Actinomycetota</taxon>
        <taxon>Actinomycetes</taxon>
        <taxon>Micrococcales</taxon>
        <taxon>Intrasporangiaceae</taxon>
        <taxon>Knoellia</taxon>
    </lineage>
</organism>
<dbReference type="EMBL" id="AVPL01000077">
    <property type="protein sequence ID" value="KGN39708.1"/>
    <property type="molecule type" value="Genomic_DNA"/>
</dbReference>
<dbReference type="Proteomes" id="UP000030013">
    <property type="component" value="Unassembled WGS sequence"/>
</dbReference>
<reference evidence="1 2" key="1">
    <citation type="submission" date="2013-08" db="EMBL/GenBank/DDBJ databases">
        <title>The genome sequence of Knoellia aerolata.</title>
        <authorList>
            <person name="Zhu W."/>
            <person name="Wang G."/>
        </authorList>
    </citation>
    <scope>NUCLEOTIDE SEQUENCE [LARGE SCALE GENOMIC DNA]</scope>
    <source>
        <strain evidence="1 2">DSM 18566</strain>
    </source>
</reference>